<protein>
    <submittedName>
        <fullName evidence="2">Uncharacterized protein</fullName>
    </submittedName>
</protein>
<feature type="signal peptide" evidence="1">
    <location>
        <begin position="1"/>
        <end position="24"/>
    </location>
</feature>
<proteinExistence type="predicted"/>
<keyword evidence="3" id="KW-1185">Reference proteome</keyword>
<gene>
    <name evidence="2" type="ORF">GCM10011487_42400</name>
</gene>
<feature type="chain" id="PRO_5032727549" evidence="1">
    <location>
        <begin position="25"/>
        <end position="114"/>
    </location>
</feature>
<accession>A0A829YG94</accession>
<sequence length="114" mass="12193">MTGLKTTILGLAMFAAVSPVSSNATFLFKEGLIEALQVDSHERAGTPDVAWIRLGGSWGDVNCSDDWGWFNAKSSPQLLALAITSRTTGTPVKVYVDDSMPKAQGFCQITVITL</sequence>
<keyword evidence="1" id="KW-0732">Signal</keyword>
<evidence type="ECO:0000313" key="3">
    <source>
        <dbReference type="Proteomes" id="UP000445000"/>
    </source>
</evidence>
<comment type="caution">
    <text evidence="2">The sequence shown here is derived from an EMBL/GenBank/DDBJ whole genome shotgun (WGS) entry which is preliminary data.</text>
</comment>
<dbReference type="EMBL" id="BLJN01000004">
    <property type="protein sequence ID" value="GFE82240.1"/>
    <property type="molecule type" value="Genomic_DNA"/>
</dbReference>
<dbReference type="Proteomes" id="UP000445000">
    <property type="component" value="Unassembled WGS sequence"/>
</dbReference>
<reference evidence="3" key="1">
    <citation type="submission" date="2020-01" db="EMBL/GenBank/DDBJ databases">
        <title>'Steroidobacter agaridevorans' sp. nov., agar-degrading bacteria isolated from rhizosphere soils.</title>
        <authorList>
            <person name="Ikenaga M."/>
            <person name="Kataoka M."/>
            <person name="Murouchi A."/>
            <person name="Katsuragi S."/>
            <person name="Sakai M."/>
        </authorList>
    </citation>
    <scope>NUCLEOTIDE SEQUENCE [LARGE SCALE GENOMIC DNA]</scope>
    <source>
        <strain evidence="3">YU21-B</strain>
    </source>
</reference>
<dbReference type="RefSeq" id="WP_161813903.1">
    <property type="nucleotide sequence ID" value="NZ_BLJN01000004.1"/>
</dbReference>
<organism evidence="2 3">
    <name type="scientific">Steroidobacter agaridevorans</name>
    <dbReference type="NCBI Taxonomy" id="2695856"/>
    <lineage>
        <taxon>Bacteria</taxon>
        <taxon>Pseudomonadati</taxon>
        <taxon>Pseudomonadota</taxon>
        <taxon>Gammaproteobacteria</taxon>
        <taxon>Steroidobacterales</taxon>
        <taxon>Steroidobacteraceae</taxon>
        <taxon>Steroidobacter</taxon>
    </lineage>
</organism>
<evidence type="ECO:0000313" key="2">
    <source>
        <dbReference type="EMBL" id="GFE82240.1"/>
    </source>
</evidence>
<evidence type="ECO:0000256" key="1">
    <source>
        <dbReference type="SAM" id="SignalP"/>
    </source>
</evidence>
<dbReference type="AlphaFoldDB" id="A0A829YG94"/>
<name>A0A829YG94_9GAMM</name>